<evidence type="ECO:0000313" key="3">
    <source>
        <dbReference type="Proteomes" id="UP000502259"/>
    </source>
</evidence>
<reference evidence="2 3" key="1">
    <citation type="submission" date="2020-03" db="EMBL/GenBank/DDBJ databases">
        <title>Complete Genome Sequence of Halomonas hydrothermalis Strain Slthf2, Halophilic Bacterium Isolated from Deep-Sea Hydrothermal-Vent Environments.</title>
        <authorList>
            <person name="Takeyama N."/>
            <person name="Huang M."/>
            <person name="Sato K."/>
            <person name="Galipon J."/>
            <person name="Arakawa K."/>
        </authorList>
    </citation>
    <scope>NUCLEOTIDE SEQUENCE [LARGE SCALE GENOMIC DNA]</scope>
    <source>
        <strain evidence="2 3">Slthf2</strain>
    </source>
</reference>
<evidence type="ECO:0000256" key="1">
    <source>
        <dbReference type="SAM" id="MobiDB-lite"/>
    </source>
</evidence>
<proteinExistence type="predicted"/>
<name>A0A6F8U0A1_9GAMM</name>
<keyword evidence="3" id="KW-1185">Reference proteome</keyword>
<organism evidence="2 3">
    <name type="scientific">Halomonas hydrothermalis</name>
    <dbReference type="NCBI Taxonomy" id="115561"/>
    <lineage>
        <taxon>Bacteria</taxon>
        <taxon>Pseudomonadati</taxon>
        <taxon>Pseudomonadota</taxon>
        <taxon>Gammaproteobacteria</taxon>
        <taxon>Oceanospirillales</taxon>
        <taxon>Halomonadaceae</taxon>
        <taxon>Halomonas</taxon>
    </lineage>
</organism>
<dbReference type="Proteomes" id="UP000502259">
    <property type="component" value="Chromosome"/>
</dbReference>
<dbReference type="EMBL" id="AP022843">
    <property type="protein sequence ID" value="BCB06373.1"/>
    <property type="molecule type" value="Genomic_DNA"/>
</dbReference>
<feature type="region of interest" description="Disordered" evidence="1">
    <location>
        <begin position="1"/>
        <end position="61"/>
    </location>
</feature>
<feature type="compositionally biased region" description="Basic and acidic residues" evidence="1">
    <location>
        <begin position="32"/>
        <end position="61"/>
    </location>
</feature>
<accession>A0A6F8U0A1</accession>
<protein>
    <submittedName>
        <fullName evidence="2">Uncharacterized protein</fullName>
    </submittedName>
</protein>
<gene>
    <name evidence="2" type="ORF">HHSLTHF2_02630</name>
</gene>
<evidence type="ECO:0000313" key="2">
    <source>
        <dbReference type="EMBL" id="BCB06373.1"/>
    </source>
</evidence>
<sequence>MKKHYFELTPASRSNERGVQVAEHATNIPIGRDTRGQDYKSERSSTGKQQEEQDEHGDGGI</sequence>
<dbReference type="AlphaFoldDB" id="A0A6F8U0A1"/>